<protein>
    <submittedName>
        <fullName evidence="1">Uncharacterized protein</fullName>
    </submittedName>
</protein>
<organism evidence="1 2">
    <name type="scientific">Elysia marginata</name>
    <dbReference type="NCBI Taxonomy" id="1093978"/>
    <lineage>
        <taxon>Eukaryota</taxon>
        <taxon>Metazoa</taxon>
        <taxon>Spiralia</taxon>
        <taxon>Lophotrochozoa</taxon>
        <taxon>Mollusca</taxon>
        <taxon>Gastropoda</taxon>
        <taxon>Heterobranchia</taxon>
        <taxon>Euthyneura</taxon>
        <taxon>Panpulmonata</taxon>
        <taxon>Sacoglossa</taxon>
        <taxon>Placobranchoidea</taxon>
        <taxon>Plakobranchidae</taxon>
        <taxon>Elysia</taxon>
    </lineage>
</organism>
<dbReference type="Proteomes" id="UP000762676">
    <property type="component" value="Unassembled WGS sequence"/>
</dbReference>
<proteinExistence type="predicted"/>
<evidence type="ECO:0000313" key="1">
    <source>
        <dbReference type="EMBL" id="GFS10921.1"/>
    </source>
</evidence>
<name>A0AAV4IER4_9GAST</name>
<dbReference type="AlphaFoldDB" id="A0AAV4IER4"/>
<keyword evidence="2" id="KW-1185">Reference proteome</keyword>
<evidence type="ECO:0000313" key="2">
    <source>
        <dbReference type="Proteomes" id="UP000762676"/>
    </source>
</evidence>
<comment type="caution">
    <text evidence="1">The sequence shown here is derived from an EMBL/GenBank/DDBJ whole genome shotgun (WGS) entry which is preliminary data.</text>
</comment>
<gene>
    <name evidence="1" type="ORF">ElyMa_006658000</name>
</gene>
<reference evidence="1 2" key="1">
    <citation type="journal article" date="2021" name="Elife">
        <title>Chloroplast acquisition without the gene transfer in kleptoplastic sea slugs, Plakobranchus ocellatus.</title>
        <authorList>
            <person name="Maeda T."/>
            <person name="Takahashi S."/>
            <person name="Yoshida T."/>
            <person name="Shimamura S."/>
            <person name="Takaki Y."/>
            <person name="Nagai Y."/>
            <person name="Toyoda A."/>
            <person name="Suzuki Y."/>
            <person name="Arimoto A."/>
            <person name="Ishii H."/>
            <person name="Satoh N."/>
            <person name="Nishiyama T."/>
            <person name="Hasebe M."/>
            <person name="Maruyama T."/>
            <person name="Minagawa J."/>
            <person name="Obokata J."/>
            <person name="Shigenobu S."/>
        </authorList>
    </citation>
    <scope>NUCLEOTIDE SEQUENCE [LARGE SCALE GENOMIC DNA]</scope>
</reference>
<dbReference type="EMBL" id="BMAT01013356">
    <property type="protein sequence ID" value="GFS10921.1"/>
    <property type="molecule type" value="Genomic_DNA"/>
</dbReference>
<sequence>MFDSSSKNGVMSQMINAMILAVRSQTFQYKCERMWVCVCVDGERPPVTPHTMKEHKQPLQIRLAGTAEPVLISFSYLSLHLQSCVPNSNPALQTEQMVG</sequence>
<accession>A0AAV4IER4</accession>